<comment type="caution">
    <text evidence="2">The sequence shown here is derived from an EMBL/GenBank/DDBJ whole genome shotgun (WGS) entry which is preliminary data.</text>
</comment>
<feature type="region of interest" description="Disordered" evidence="1">
    <location>
        <begin position="26"/>
        <end position="47"/>
    </location>
</feature>
<dbReference type="Proteomes" id="UP001165586">
    <property type="component" value="Unassembled WGS sequence"/>
</dbReference>
<evidence type="ECO:0000313" key="2">
    <source>
        <dbReference type="EMBL" id="MCS5732416.1"/>
    </source>
</evidence>
<sequence>MGSNCRHGSDLTDKAINAVLVKPQPISLTEDEKKSTGQAVEQPPADQTPQVLAWVRYPAWTVQVSGKVLAYNDRMVLVEWDTQGGGTHRAWVWRSAVTIPKR</sequence>
<protein>
    <submittedName>
        <fullName evidence="2">Uncharacterized protein</fullName>
    </submittedName>
</protein>
<reference evidence="2" key="1">
    <citation type="submission" date="2022-08" db="EMBL/GenBank/DDBJ databases">
        <authorList>
            <person name="Deng Y."/>
            <person name="Han X.-F."/>
            <person name="Zhang Y.-Q."/>
        </authorList>
    </citation>
    <scope>NUCLEOTIDE SEQUENCE</scope>
    <source>
        <strain evidence="2">CPCC 203386</strain>
    </source>
</reference>
<accession>A0ABT2GZZ2</accession>
<proteinExistence type="predicted"/>
<organism evidence="2 3">
    <name type="scientific">Herbiconiux daphne</name>
    <dbReference type="NCBI Taxonomy" id="2970914"/>
    <lineage>
        <taxon>Bacteria</taxon>
        <taxon>Bacillati</taxon>
        <taxon>Actinomycetota</taxon>
        <taxon>Actinomycetes</taxon>
        <taxon>Micrococcales</taxon>
        <taxon>Microbacteriaceae</taxon>
        <taxon>Herbiconiux</taxon>
    </lineage>
</organism>
<gene>
    <name evidence="2" type="ORF">N1032_01490</name>
</gene>
<dbReference type="RefSeq" id="WP_259537033.1">
    <property type="nucleotide sequence ID" value="NZ_JANLCJ010000001.1"/>
</dbReference>
<keyword evidence="3" id="KW-1185">Reference proteome</keyword>
<dbReference type="EMBL" id="JANLCJ010000001">
    <property type="protein sequence ID" value="MCS5732416.1"/>
    <property type="molecule type" value="Genomic_DNA"/>
</dbReference>
<evidence type="ECO:0000313" key="3">
    <source>
        <dbReference type="Proteomes" id="UP001165586"/>
    </source>
</evidence>
<name>A0ABT2GZZ2_9MICO</name>
<evidence type="ECO:0000256" key="1">
    <source>
        <dbReference type="SAM" id="MobiDB-lite"/>
    </source>
</evidence>